<dbReference type="STRING" id="5364.A0A5C3MRC8"/>
<dbReference type="InterPro" id="IPR036291">
    <property type="entry name" value="NAD(P)-bd_dom_sf"/>
</dbReference>
<dbReference type="CDD" id="cd05227">
    <property type="entry name" value="AR_SDR_e"/>
    <property type="match status" value="1"/>
</dbReference>
<evidence type="ECO:0000256" key="1">
    <source>
        <dbReference type="ARBA" id="ARBA00023002"/>
    </source>
</evidence>
<gene>
    <name evidence="4" type="ORF">OE88DRAFT_1714592</name>
</gene>
<evidence type="ECO:0000313" key="5">
    <source>
        <dbReference type="Proteomes" id="UP000305948"/>
    </source>
</evidence>
<proteinExistence type="inferred from homology"/>
<sequence length="313" mass="34725">MPAIAAPAKVLVTGANGYIAMWVVRRLLEAGYAVRGTVQSATKGEYLKKLFGSYGDKLELKVVEDITKEGAFDEAVKGVDAIEHTASPFHFKASEPDELISPAVKGTVGILNSALKFGTNVKRVVVTSSCAAVLEILNHPKVFNESDWDEQCIRNVQEKGKDSNPGDWYRASKTLAEKAAWDFVAKNKSSIGWDLVVLNPPYVFGPIIHEISSIDQLNTSMADIYGTLYKNTKDTETLTSAGNAWVDMRDLARAHVLAIQWEQAGGNRLIVYSVVHMFRYDVSRARDLQGMDKYITIEECIKDSLEDFKKRGW</sequence>
<feature type="domain" description="NAD-dependent epimerase/dehydratase" evidence="3">
    <location>
        <begin position="10"/>
        <end position="266"/>
    </location>
</feature>
<evidence type="ECO:0000259" key="3">
    <source>
        <dbReference type="Pfam" id="PF01370"/>
    </source>
</evidence>
<dbReference type="GO" id="GO:0008168">
    <property type="term" value="F:methyltransferase activity"/>
    <property type="evidence" value="ECO:0007669"/>
    <property type="project" value="InterPro"/>
</dbReference>
<keyword evidence="5" id="KW-1185">Reference proteome</keyword>
<dbReference type="AlphaFoldDB" id="A0A5C3MRC8"/>
<dbReference type="OrthoDB" id="2735536at2759"/>
<dbReference type="SUPFAM" id="SSF51735">
    <property type="entry name" value="NAD(P)-binding Rossmann-fold domains"/>
    <property type="match status" value="1"/>
</dbReference>
<dbReference type="InterPro" id="IPR002052">
    <property type="entry name" value="DNA_methylase_N6_adenine_CS"/>
</dbReference>
<dbReference type="EMBL" id="ML213524">
    <property type="protein sequence ID" value="TFK47435.1"/>
    <property type="molecule type" value="Genomic_DNA"/>
</dbReference>
<dbReference type="Pfam" id="PF01370">
    <property type="entry name" value="Epimerase"/>
    <property type="match status" value="1"/>
</dbReference>
<organism evidence="4 5">
    <name type="scientific">Heliocybe sulcata</name>
    <dbReference type="NCBI Taxonomy" id="5364"/>
    <lineage>
        <taxon>Eukaryota</taxon>
        <taxon>Fungi</taxon>
        <taxon>Dikarya</taxon>
        <taxon>Basidiomycota</taxon>
        <taxon>Agaricomycotina</taxon>
        <taxon>Agaricomycetes</taxon>
        <taxon>Gloeophyllales</taxon>
        <taxon>Gloeophyllaceae</taxon>
        <taxon>Heliocybe</taxon>
    </lineage>
</organism>
<dbReference type="Gene3D" id="3.40.50.720">
    <property type="entry name" value="NAD(P)-binding Rossmann-like Domain"/>
    <property type="match status" value="1"/>
</dbReference>
<dbReference type="Proteomes" id="UP000305948">
    <property type="component" value="Unassembled WGS sequence"/>
</dbReference>
<evidence type="ECO:0000256" key="2">
    <source>
        <dbReference type="ARBA" id="ARBA00023445"/>
    </source>
</evidence>
<dbReference type="PANTHER" id="PTHR10366">
    <property type="entry name" value="NAD DEPENDENT EPIMERASE/DEHYDRATASE"/>
    <property type="match status" value="1"/>
</dbReference>
<protein>
    <submittedName>
        <fullName evidence="4">D-lactaldehyde dehydrogenase</fullName>
    </submittedName>
</protein>
<keyword evidence="1" id="KW-0560">Oxidoreductase</keyword>
<dbReference type="PROSITE" id="PS00092">
    <property type="entry name" value="N6_MTASE"/>
    <property type="match status" value="1"/>
</dbReference>
<accession>A0A5C3MRC8</accession>
<evidence type="ECO:0000313" key="4">
    <source>
        <dbReference type="EMBL" id="TFK47435.1"/>
    </source>
</evidence>
<dbReference type="GO" id="GO:0016616">
    <property type="term" value="F:oxidoreductase activity, acting on the CH-OH group of donors, NAD or NADP as acceptor"/>
    <property type="evidence" value="ECO:0007669"/>
    <property type="project" value="TreeGrafter"/>
</dbReference>
<dbReference type="PANTHER" id="PTHR10366:SF564">
    <property type="entry name" value="STEROL-4-ALPHA-CARBOXYLATE 3-DEHYDROGENASE, DECARBOXYLATING"/>
    <property type="match status" value="1"/>
</dbReference>
<dbReference type="InterPro" id="IPR050425">
    <property type="entry name" value="NAD(P)_dehydrat-like"/>
</dbReference>
<reference evidence="4 5" key="1">
    <citation type="journal article" date="2019" name="Nat. Ecol. Evol.">
        <title>Megaphylogeny resolves global patterns of mushroom evolution.</title>
        <authorList>
            <person name="Varga T."/>
            <person name="Krizsan K."/>
            <person name="Foldi C."/>
            <person name="Dima B."/>
            <person name="Sanchez-Garcia M."/>
            <person name="Sanchez-Ramirez S."/>
            <person name="Szollosi G.J."/>
            <person name="Szarkandi J.G."/>
            <person name="Papp V."/>
            <person name="Albert L."/>
            <person name="Andreopoulos W."/>
            <person name="Angelini C."/>
            <person name="Antonin V."/>
            <person name="Barry K.W."/>
            <person name="Bougher N.L."/>
            <person name="Buchanan P."/>
            <person name="Buyck B."/>
            <person name="Bense V."/>
            <person name="Catcheside P."/>
            <person name="Chovatia M."/>
            <person name="Cooper J."/>
            <person name="Damon W."/>
            <person name="Desjardin D."/>
            <person name="Finy P."/>
            <person name="Geml J."/>
            <person name="Haridas S."/>
            <person name="Hughes K."/>
            <person name="Justo A."/>
            <person name="Karasinski D."/>
            <person name="Kautmanova I."/>
            <person name="Kiss B."/>
            <person name="Kocsube S."/>
            <person name="Kotiranta H."/>
            <person name="LaButti K.M."/>
            <person name="Lechner B.E."/>
            <person name="Liimatainen K."/>
            <person name="Lipzen A."/>
            <person name="Lukacs Z."/>
            <person name="Mihaltcheva S."/>
            <person name="Morgado L.N."/>
            <person name="Niskanen T."/>
            <person name="Noordeloos M.E."/>
            <person name="Ohm R.A."/>
            <person name="Ortiz-Santana B."/>
            <person name="Ovrebo C."/>
            <person name="Racz N."/>
            <person name="Riley R."/>
            <person name="Savchenko A."/>
            <person name="Shiryaev A."/>
            <person name="Soop K."/>
            <person name="Spirin V."/>
            <person name="Szebenyi C."/>
            <person name="Tomsovsky M."/>
            <person name="Tulloss R.E."/>
            <person name="Uehling J."/>
            <person name="Grigoriev I.V."/>
            <person name="Vagvolgyi C."/>
            <person name="Papp T."/>
            <person name="Martin F.M."/>
            <person name="Miettinen O."/>
            <person name="Hibbett D.S."/>
            <person name="Nagy L.G."/>
        </authorList>
    </citation>
    <scope>NUCLEOTIDE SEQUENCE [LARGE SCALE GENOMIC DNA]</scope>
    <source>
        <strain evidence="4 5">OMC1185</strain>
    </source>
</reference>
<dbReference type="InterPro" id="IPR001509">
    <property type="entry name" value="Epimerase_deHydtase"/>
</dbReference>
<comment type="similarity">
    <text evidence="2">Belongs to the NAD(P)-dependent epimerase/dehydratase family. Dihydroflavonol-4-reductase subfamily.</text>
</comment>
<name>A0A5C3MRC8_9AGAM</name>
<dbReference type="GO" id="GO:0003676">
    <property type="term" value="F:nucleic acid binding"/>
    <property type="evidence" value="ECO:0007669"/>
    <property type="project" value="InterPro"/>
</dbReference>
<dbReference type="GO" id="GO:0032259">
    <property type="term" value="P:methylation"/>
    <property type="evidence" value="ECO:0007669"/>
    <property type="project" value="InterPro"/>
</dbReference>